<evidence type="ECO:0000313" key="2">
    <source>
        <dbReference type="EMBL" id="KAF6140195.1"/>
    </source>
</evidence>
<protein>
    <submittedName>
        <fullName evidence="2">Uncharacterized protein</fullName>
    </submittedName>
</protein>
<proteinExistence type="predicted"/>
<organism evidence="2 3">
    <name type="scientific">Kingdonia uniflora</name>
    <dbReference type="NCBI Taxonomy" id="39325"/>
    <lineage>
        <taxon>Eukaryota</taxon>
        <taxon>Viridiplantae</taxon>
        <taxon>Streptophyta</taxon>
        <taxon>Embryophyta</taxon>
        <taxon>Tracheophyta</taxon>
        <taxon>Spermatophyta</taxon>
        <taxon>Magnoliopsida</taxon>
        <taxon>Ranunculales</taxon>
        <taxon>Circaeasteraceae</taxon>
        <taxon>Kingdonia</taxon>
    </lineage>
</organism>
<dbReference type="Proteomes" id="UP000541444">
    <property type="component" value="Unassembled WGS sequence"/>
</dbReference>
<reference evidence="2 3" key="1">
    <citation type="journal article" date="2020" name="IScience">
        <title>Genome Sequencing of the Endangered Kingdonia uniflora (Circaeasteraceae, Ranunculales) Reveals Potential Mechanisms of Evolutionary Specialization.</title>
        <authorList>
            <person name="Sun Y."/>
            <person name="Deng T."/>
            <person name="Zhang A."/>
            <person name="Moore M.J."/>
            <person name="Landis J.B."/>
            <person name="Lin N."/>
            <person name="Zhang H."/>
            <person name="Zhang X."/>
            <person name="Huang J."/>
            <person name="Zhang X."/>
            <person name="Sun H."/>
            <person name="Wang H."/>
        </authorList>
    </citation>
    <scope>NUCLEOTIDE SEQUENCE [LARGE SCALE GENOMIC DNA]</scope>
    <source>
        <strain evidence="2">TB1705</strain>
        <tissue evidence="2">Leaf</tissue>
    </source>
</reference>
<accession>A0A7J7LC51</accession>
<name>A0A7J7LC51_9MAGN</name>
<evidence type="ECO:0000256" key="1">
    <source>
        <dbReference type="SAM" id="MobiDB-lite"/>
    </source>
</evidence>
<dbReference type="AlphaFoldDB" id="A0A7J7LC51"/>
<feature type="compositionally biased region" description="Acidic residues" evidence="1">
    <location>
        <begin position="77"/>
        <end position="105"/>
    </location>
</feature>
<sequence length="105" mass="11336">MGLPVRLLLVKRFGVPLTIDDIVLGTDITFGVLEDAEDRLDDPLLTRTSRSNTASHCSQGGTSSSRSTMRHLKNSSDDDDYDVDANYDVGDEGDDGIDSGSDDDI</sequence>
<feature type="region of interest" description="Disordered" evidence="1">
    <location>
        <begin position="46"/>
        <end position="105"/>
    </location>
</feature>
<comment type="caution">
    <text evidence="2">The sequence shown here is derived from an EMBL/GenBank/DDBJ whole genome shotgun (WGS) entry which is preliminary data.</text>
</comment>
<evidence type="ECO:0000313" key="3">
    <source>
        <dbReference type="Proteomes" id="UP000541444"/>
    </source>
</evidence>
<dbReference type="EMBL" id="JACGCM010002394">
    <property type="protein sequence ID" value="KAF6140195.1"/>
    <property type="molecule type" value="Genomic_DNA"/>
</dbReference>
<keyword evidence="3" id="KW-1185">Reference proteome</keyword>
<feature type="compositionally biased region" description="Polar residues" evidence="1">
    <location>
        <begin position="46"/>
        <end position="67"/>
    </location>
</feature>
<gene>
    <name evidence="2" type="ORF">GIB67_000243</name>
</gene>